<comment type="caution">
    <text evidence="3">The sequence shown here is derived from an EMBL/GenBank/DDBJ whole genome shotgun (WGS) entry which is preliminary data.</text>
</comment>
<name>A0ABV2JRY4_9GAMM</name>
<dbReference type="SUPFAM" id="SSF51445">
    <property type="entry name" value="(Trans)glycosidases"/>
    <property type="match status" value="1"/>
</dbReference>
<keyword evidence="1" id="KW-0732">Signal</keyword>
<accession>A0ABV2JRY4</accession>
<proteinExistence type="predicted"/>
<keyword evidence="4" id="KW-1185">Reference proteome</keyword>
<evidence type="ECO:0000259" key="2">
    <source>
        <dbReference type="Pfam" id="PF19543"/>
    </source>
</evidence>
<evidence type="ECO:0000256" key="1">
    <source>
        <dbReference type="SAM" id="SignalP"/>
    </source>
</evidence>
<dbReference type="Proteomes" id="UP001549184">
    <property type="component" value="Unassembled WGS sequence"/>
</dbReference>
<protein>
    <recommendedName>
        <fullName evidence="2">Glycoside hydrolase 123-like N-terminal domain-containing protein</fullName>
    </recommendedName>
</protein>
<organism evidence="3 4">
    <name type="scientific">Dyella japonica</name>
    <dbReference type="NCBI Taxonomy" id="231455"/>
    <lineage>
        <taxon>Bacteria</taxon>
        <taxon>Pseudomonadati</taxon>
        <taxon>Pseudomonadota</taxon>
        <taxon>Gammaproteobacteria</taxon>
        <taxon>Lysobacterales</taxon>
        <taxon>Rhodanobacteraceae</taxon>
        <taxon>Dyella</taxon>
    </lineage>
</organism>
<feature type="signal peptide" evidence="1">
    <location>
        <begin position="1"/>
        <end position="23"/>
    </location>
</feature>
<evidence type="ECO:0000313" key="4">
    <source>
        <dbReference type="Proteomes" id="UP001549184"/>
    </source>
</evidence>
<gene>
    <name evidence="3" type="ORF">ABIC75_000742</name>
</gene>
<dbReference type="EMBL" id="JBEPMU010000001">
    <property type="protein sequence ID" value="MET3651040.1"/>
    <property type="molecule type" value="Genomic_DNA"/>
</dbReference>
<dbReference type="RefSeq" id="WP_354012503.1">
    <property type="nucleotide sequence ID" value="NZ_JBEPMU010000001.1"/>
</dbReference>
<sequence length="1045" mass="115386">MGYRRSASIVACALLAMAGTVYAQAPVTQQPLRWNADALGNHRYLVQVDKPADAVRATIPWRRRDAHPEDVAVIVTAPDGSTVANTLRGPIDQASGELVFQAKTAGVYAVYYQPYVSKGRSNYPTVTYAAPVSTADAAWAKKSGDTKRWPRLPQAKVLRYEAVDDFDAYTAMERTASPAQVDALLKQHAAARLLLFPETRANPIRMFDALPEAWATRGAGGALSDTALRGEYLSFQLGAWAPGSAVNDLRVRFGALKAADGSTIPASALTCFNLGGIGYDGKPFSVRVDAARGRVQPLWMGLDIPASAKPGVYRGEVVVSADGVAPQSVPLEITVAEGEAVAHGDDDPFKLSRLRWLDSTLAQDDSVVKPFTPVTVDGSVLGILGRDIVLNGDGLPRQISTRFNDRMTGWSSVPTSLLARPVTLTVQEAEGDHVMARALGDDAIEQARKASAKPSDAVFELINRSRNEATSSGYTAYPPAVNVDGPGRVHWTVHGSAGPLDTVLEGALEADGTLTFRIALTAEHDIAIKDIRLDMPLNEQVAKYELGLGRQGDRAPDTFEWTWNEQNNQDGAWIGSVNAGLEFHLRDDNYRRPLNTNFYHQQPLRMPLSWDNHGQGGIRFQRVASTGKDAGSSYQVIAFSGPRQMKAGDTLHYDIVMRVTPFKTIDPAEHFAERFFHKYGDLDAIKADGANVVNIHHATPINPWINYPFLEPEAMRAYVDAAHRRGMRVKIYDTVRELSDRAPELPMLESLGHEVISAGKGGGFSWLQEHLDGDYIAAWHVPENRDAAVINAGQSRWHNYYIEGLDWLARNEGIDGLYLDDVAYDRTTMKRVRKVLQAHRPDPLIDLHSASQYNPRDGYINSALLYMELFPYIDRLWFGEEFDYEKTSPSYWLTELSGIPYGLMGEMLQNDGNPWRGMLFGMTNRLGWSPGSDPRDLWKLWDSVGIEQSEMIGWWAHDTPVKTNRDDVLVTSYVRKGSKTLIAIASWAPQKVDVRLAIDWKALGLSARRVRWTAPEIAGFQPKASFKPGDVISVEPGKGWLIVVE</sequence>
<feature type="domain" description="Glycoside hydrolase 123-like N-terminal" evidence="2">
    <location>
        <begin position="471"/>
        <end position="1045"/>
    </location>
</feature>
<feature type="domain" description="Glycoside hydrolase 123-like N-terminal" evidence="2">
    <location>
        <begin position="33"/>
        <end position="435"/>
    </location>
</feature>
<dbReference type="InterPro" id="IPR017853">
    <property type="entry name" value="GH"/>
</dbReference>
<reference evidence="3 4" key="1">
    <citation type="submission" date="2024-06" db="EMBL/GenBank/DDBJ databases">
        <title>Sorghum-associated microbial communities from plants grown in Nebraska, USA.</title>
        <authorList>
            <person name="Schachtman D."/>
        </authorList>
    </citation>
    <scope>NUCLEOTIDE SEQUENCE [LARGE SCALE GENOMIC DNA]</scope>
    <source>
        <strain evidence="3 4">1073</strain>
    </source>
</reference>
<dbReference type="Pfam" id="PF19543">
    <property type="entry name" value="GH123_N"/>
    <property type="match status" value="2"/>
</dbReference>
<dbReference type="InterPro" id="IPR045711">
    <property type="entry name" value="GH123-like_N"/>
</dbReference>
<feature type="chain" id="PRO_5047183032" description="Glycoside hydrolase 123-like N-terminal domain-containing protein" evidence="1">
    <location>
        <begin position="24"/>
        <end position="1045"/>
    </location>
</feature>
<dbReference type="CDD" id="cd00551">
    <property type="entry name" value="AmyAc_family"/>
    <property type="match status" value="1"/>
</dbReference>
<evidence type="ECO:0000313" key="3">
    <source>
        <dbReference type="EMBL" id="MET3651040.1"/>
    </source>
</evidence>